<accession>S3ZQR6</accession>
<organism evidence="1 2">
    <name type="scientific">Streptomyces aurantiacus JA 4570</name>
    <dbReference type="NCBI Taxonomy" id="1286094"/>
    <lineage>
        <taxon>Bacteria</taxon>
        <taxon>Bacillati</taxon>
        <taxon>Actinomycetota</taxon>
        <taxon>Actinomycetes</taxon>
        <taxon>Kitasatosporales</taxon>
        <taxon>Streptomycetaceae</taxon>
        <taxon>Streptomyces</taxon>
        <taxon>Streptomyces aurantiacus group</taxon>
    </lineage>
</organism>
<name>S3ZQR6_9ACTN</name>
<protein>
    <submittedName>
        <fullName evidence="1">Uncharacterized protein</fullName>
    </submittedName>
</protein>
<evidence type="ECO:0000313" key="2">
    <source>
        <dbReference type="Proteomes" id="UP000014629"/>
    </source>
</evidence>
<dbReference type="EMBL" id="AOPZ01000370">
    <property type="protein sequence ID" value="EPH40740.1"/>
    <property type="molecule type" value="Genomic_DNA"/>
</dbReference>
<reference evidence="1 2" key="1">
    <citation type="submission" date="2013-02" db="EMBL/GenBank/DDBJ databases">
        <title>Draft Genome Sequence of Streptomyces aurantiacus, Which Produces Setomimycin.</title>
        <authorList>
            <person name="Gruening B.A."/>
            <person name="Praeg A."/>
            <person name="Erxleben A."/>
            <person name="Guenther S."/>
            <person name="Mueller M."/>
        </authorList>
    </citation>
    <scope>NUCLEOTIDE SEQUENCE [LARGE SCALE GENOMIC DNA]</scope>
    <source>
        <strain evidence="1 2">JA 4570</strain>
    </source>
</reference>
<dbReference type="AlphaFoldDB" id="S3ZQR6"/>
<dbReference type="Proteomes" id="UP000014629">
    <property type="component" value="Unassembled WGS sequence"/>
</dbReference>
<comment type="caution">
    <text evidence="1">The sequence shown here is derived from an EMBL/GenBank/DDBJ whole genome shotgun (WGS) entry which is preliminary data.</text>
</comment>
<dbReference type="PATRIC" id="fig|1286094.4.peg.6139"/>
<proteinExistence type="predicted"/>
<sequence length="71" mass="7815">MRSSGSLCIRFVRCGERSASMFTTMSRGALQVVVPEQSIRPTTDGVRPPSCPPQVWLPLSTSVLLYCCDDH</sequence>
<keyword evidence="2" id="KW-1185">Reference proteome</keyword>
<evidence type="ECO:0000313" key="1">
    <source>
        <dbReference type="EMBL" id="EPH40740.1"/>
    </source>
</evidence>
<gene>
    <name evidence="1" type="ORF">STRAU_6213</name>
</gene>